<evidence type="ECO:0000313" key="3">
    <source>
        <dbReference type="Proteomes" id="UP001177003"/>
    </source>
</evidence>
<feature type="compositionally biased region" description="Low complexity" evidence="1">
    <location>
        <begin position="159"/>
        <end position="171"/>
    </location>
</feature>
<feature type="compositionally biased region" description="Basic and acidic residues" evidence="1">
    <location>
        <begin position="78"/>
        <end position="93"/>
    </location>
</feature>
<reference evidence="2" key="1">
    <citation type="submission" date="2023-04" db="EMBL/GenBank/DDBJ databases">
        <authorList>
            <person name="Vijverberg K."/>
            <person name="Xiong W."/>
            <person name="Schranz E."/>
        </authorList>
    </citation>
    <scope>NUCLEOTIDE SEQUENCE</scope>
</reference>
<evidence type="ECO:0000313" key="2">
    <source>
        <dbReference type="EMBL" id="CAI9268699.1"/>
    </source>
</evidence>
<accession>A0AA35V1K4</accession>
<name>A0AA35V1K4_LACSI</name>
<feature type="compositionally biased region" description="Basic and acidic residues" evidence="1">
    <location>
        <begin position="105"/>
        <end position="137"/>
    </location>
</feature>
<dbReference type="Proteomes" id="UP001177003">
    <property type="component" value="Chromosome 1"/>
</dbReference>
<gene>
    <name evidence="2" type="ORF">LSALG_LOCUS9109</name>
</gene>
<sequence>MKSHAVVASISIYHTTGIIIVDTSKFSFVGSCPEAMFREVLEARKILEAYRELFSLGFRPLTQEMKSIIAEADKPKKGWGSKRWEESRKETRGARGSIYSNSSSKETKRSDLFTYTKESDTQSDVRLEEDDPVRNEDVTSNPEVTPTYNDFFRSPPHSPKTTTTTTPITVAPCPPPVSSQTLGSILLSTPLFSDSIAPPTPSIEPHVAVKESNATNNTSGFKTTHISLPISLLRQDDPDMIYGDGEDDFTGFTFSPFTIRNESDDEAPVMKGQLQAIHEKLDSLLHASKPLSTE</sequence>
<keyword evidence="3" id="KW-1185">Reference proteome</keyword>
<evidence type="ECO:0000256" key="1">
    <source>
        <dbReference type="SAM" id="MobiDB-lite"/>
    </source>
</evidence>
<dbReference type="AlphaFoldDB" id="A0AA35V1K4"/>
<proteinExistence type="predicted"/>
<dbReference type="EMBL" id="OX465077">
    <property type="protein sequence ID" value="CAI9268699.1"/>
    <property type="molecule type" value="Genomic_DNA"/>
</dbReference>
<feature type="compositionally biased region" description="Polar residues" evidence="1">
    <location>
        <begin position="138"/>
        <end position="148"/>
    </location>
</feature>
<feature type="region of interest" description="Disordered" evidence="1">
    <location>
        <begin position="78"/>
        <end position="171"/>
    </location>
</feature>
<organism evidence="2 3">
    <name type="scientific">Lactuca saligna</name>
    <name type="common">Willowleaf lettuce</name>
    <dbReference type="NCBI Taxonomy" id="75948"/>
    <lineage>
        <taxon>Eukaryota</taxon>
        <taxon>Viridiplantae</taxon>
        <taxon>Streptophyta</taxon>
        <taxon>Embryophyta</taxon>
        <taxon>Tracheophyta</taxon>
        <taxon>Spermatophyta</taxon>
        <taxon>Magnoliopsida</taxon>
        <taxon>eudicotyledons</taxon>
        <taxon>Gunneridae</taxon>
        <taxon>Pentapetalae</taxon>
        <taxon>asterids</taxon>
        <taxon>campanulids</taxon>
        <taxon>Asterales</taxon>
        <taxon>Asteraceae</taxon>
        <taxon>Cichorioideae</taxon>
        <taxon>Cichorieae</taxon>
        <taxon>Lactucinae</taxon>
        <taxon>Lactuca</taxon>
    </lineage>
</organism>
<protein>
    <submittedName>
        <fullName evidence="2">Uncharacterized protein</fullName>
    </submittedName>
</protein>